<protein>
    <submittedName>
        <fullName evidence="2">Uncharacterized protein</fullName>
    </submittedName>
</protein>
<dbReference type="AlphaFoldDB" id="A0A9J6EUA1"/>
<organism evidence="2 3">
    <name type="scientific">Rhipicephalus microplus</name>
    <name type="common">Cattle tick</name>
    <name type="synonym">Boophilus microplus</name>
    <dbReference type="NCBI Taxonomy" id="6941"/>
    <lineage>
        <taxon>Eukaryota</taxon>
        <taxon>Metazoa</taxon>
        <taxon>Ecdysozoa</taxon>
        <taxon>Arthropoda</taxon>
        <taxon>Chelicerata</taxon>
        <taxon>Arachnida</taxon>
        <taxon>Acari</taxon>
        <taxon>Parasitiformes</taxon>
        <taxon>Ixodida</taxon>
        <taxon>Ixodoidea</taxon>
        <taxon>Ixodidae</taxon>
        <taxon>Rhipicephalinae</taxon>
        <taxon>Rhipicephalus</taxon>
        <taxon>Boophilus</taxon>
    </lineage>
</organism>
<comment type="caution">
    <text evidence="2">The sequence shown here is derived from an EMBL/GenBank/DDBJ whole genome shotgun (WGS) entry which is preliminary data.</text>
</comment>
<gene>
    <name evidence="2" type="ORF">HPB51_019294</name>
</gene>
<feature type="region of interest" description="Disordered" evidence="1">
    <location>
        <begin position="278"/>
        <end position="349"/>
    </location>
</feature>
<reference evidence="2" key="2">
    <citation type="submission" date="2021-09" db="EMBL/GenBank/DDBJ databases">
        <authorList>
            <person name="Jia N."/>
            <person name="Wang J."/>
            <person name="Shi W."/>
            <person name="Du L."/>
            <person name="Sun Y."/>
            <person name="Zhan W."/>
            <person name="Jiang J."/>
            <person name="Wang Q."/>
            <person name="Zhang B."/>
            <person name="Ji P."/>
            <person name="Sakyi L.B."/>
            <person name="Cui X."/>
            <person name="Yuan T."/>
            <person name="Jiang B."/>
            <person name="Yang W."/>
            <person name="Lam T.T.-Y."/>
            <person name="Chang Q."/>
            <person name="Ding S."/>
            <person name="Wang X."/>
            <person name="Zhu J."/>
            <person name="Ruan X."/>
            <person name="Zhao L."/>
            <person name="Wei J."/>
            <person name="Que T."/>
            <person name="Du C."/>
            <person name="Cheng J."/>
            <person name="Dai P."/>
            <person name="Han X."/>
            <person name="Huang E."/>
            <person name="Gao Y."/>
            <person name="Liu J."/>
            <person name="Shao H."/>
            <person name="Ye R."/>
            <person name="Li L."/>
            <person name="Wei W."/>
            <person name="Wang X."/>
            <person name="Wang C."/>
            <person name="Huo Q."/>
            <person name="Li W."/>
            <person name="Guo W."/>
            <person name="Chen H."/>
            <person name="Chen S."/>
            <person name="Zhou L."/>
            <person name="Zhou L."/>
            <person name="Ni X."/>
            <person name="Tian J."/>
            <person name="Zhou Y."/>
            <person name="Sheng Y."/>
            <person name="Liu T."/>
            <person name="Pan Y."/>
            <person name="Xia L."/>
            <person name="Li J."/>
            <person name="Zhao F."/>
            <person name="Cao W."/>
        </authorList>
    </citation>
    <scope>NUCLEOTIDE SEQUENCE</scope>
    <source>
        <strain evidence="2">Rmic-2018</strain>
        <tissue evidence="2">Larvae</tissue>
    </source>
</reference>
<feature type="compositionally biased region" description="Basic residues" evidence="1">
    <location>
        <begin position="72"/>
        <end position="82"/>
    </location>
</feature>
<feature type="compositionally biased region" description="Polar residues" evidence="1">
    <location>
        <begin position="163"/>
        <end position="175"/>
    </location>
</feature>
<feature type="compositionally biased region" description="Low complexity" evidence="1">
    <location>
        <begin position="316"/>
        <end position="333"/>
    </location>
</feature>
<evidence type="ECO:0000256" key="1">
    <source>
        <dbReference type="SAM" id="MobiDB-lite"/>
    </source>
</evidence>
<proteinExistence type="predicted"/>
<feature type="region of interest" description="Disordered" evidence="1">
    <location>
        <begin position="118"/>
        <end position="177"/>
    </location>
</feature>
<dbReference type="EMBL" id="JABSTU010000002">
    <property type="protein sequence ID" value="KAH8037942.1"/>
    <property type="molecule type" value="Genomic_DNA"/>
</dbReference>
<feature type="region of interest" description="Disordered" evidence="1">
    <location>
        <begin position="429"/>
        <end position="451"/>
    </location>
</feature>
<sequence length="704" mass="78818">MRAVEVTRRRARGHALAFAFWARAARPARALTVPYLSTLGIGLLGANAAGALSPLLRGFCKLELCDMSTTGARRRERSRRPKPTFGSSSRATRNLPHNMQATLEELFADLTLQRGSSEPEWRRCVQEEGNAPEPPVYRRRSKWDHPRTSDKAPSETPEHLRPSNATKSSARNDCGTNAPKVFESGTIFMDEAERNAGQNPTGAISATNASCPLRQIREILQENGPTREDDLLKALGPSLTRVIFEEHSTLTAFLGQHPGFQVVRKDLYTFVCYKGPEENGTRGRSSLAEPRAIKASCEETPVRRSGRRQPVGVGDSLSRSVSSNSSSSDPYESAVDGEEERERRRCPLKNRFTKVPTRSRPSRSRRVVKQMRDAVVQTQGSYPNTVAELEYTLQKRKAEITELHEALKALKQSQARELQQLRTSISKLLKRPPPTLPWSVTSAPKSRIGGNERKPIAEAGACTQDSLLPLPWAMRPRYLPLRRKPEKQNAGAFNPTPEPLPLVDTEPRMPRLPPLPVFPVIPGPLHYSGATIDNQFRRSAMQSPEFPKLPSHNPRPRHRVTSVDRKSRRSLTRPPIEEFLELPGRDRSQWSGPRFHKPKRSAQQLPEQQFFESPGRQTSASVPDPEFQSVTSRPGGYATGSRTEQQASARARKASQECFRNTEKEDRCQTNNSRRGHNEFSRMNFNAIVALMLGHAESTSQAKP</sequence>
<feature type="compositionally biased region" description="Basic and acidic residues" evidence="1">
    <location>
        <begin position="143"/>
        <end position="161"/>
    </location>
</feature>
<evidence type="ECO:0000313" key="2">
    <source>
        <dbReference type="EMBL" id="KAH8037942.1"/>
    </source>
</evidence>
<feature type="compositionally biased region" description="Polar residues" evidence="1">
    <location>
        <begin position="85"/>
        <end position="96"/>
    </location>
</feature>
<keyword evidence="3" id="KW-1185">Reference proteome</keyword>
<feature type="region of interest" description="Disordered" evidence="1">
    <location>
        <begin position="542"/>
        <end position="679"/>
    </location>
</feature>
<dbReference type="Proteomes" id="UP000821866">
    <property type="component" value="Chromosome 10"/>
</dbReference>
<accession>A0A9J6EUA1</accession>
<feature type="region of interest" description="Disordered" evidence="1">
    <location>
        <begin position="70"/>
        <end position="96"/>
    </location>
</feature>
<name>A0A9J6EUA1_RHIMP</name>
<feature type="compositionally biased region" description="Polar residues" evidence="1">
    <location>
        <begin position="601"/>
        <end position="621"/>
    </location>
</feature>
<feature type="compositionally biased region" description="Basic residues" evidence="1">
    <location>
        <begin position="554"/>
        <end position="571"/>
    </location>
</feature>
<evidence type="ECO:0000313" key="3">
    <source>
        <dbReference type="Proteomes" id="UP000821866"/>
    </source>
</evidence>
<reference evidence="2" key="1">
    <citation type="journal article" date="2020" name="Cell">
        <title>Large-Scale Comparative Analyses of Tick Genomes Elucidate Their Genetic Diversity and Vector Capacities.</title>
        <authorList>
            <consortium name="Tick Genome and Microbiome Consortium (TIGMIC)"/>
            <person name="Jia N."/>
            <person name="Wang J."/>
            <person name="Shi W."/>
            <person name="Du L."/>
            <person name="Sun Y."/>
            <person name="Zhan W."/>
            <person name="Jiang J.F."/>
            <person name="Wang Q."/>
            <person name="Zhang B."/>
            <person name="Ji P."/>
            <person name="Bell-Sakyi L."/>
            <person name="Cui X.M."/>
            <person name="Yuan T.T."/>
            <person name="Jiang B.G."/>
            <person name="Yang W.F."/>
            <person name="Lam T.T."/>
            <person name="Chang Q.C."/>
            <person name="Ding S.J."/>
            <person name="Wang X.J."/>
            <person name="Zhu J.G."/>
            <person name="Ruan X.D."/>
            <person name="Zhao L."/>
            <person name="Wei J.T."/>
            <person name="Ye R.Z."/>
            <person name="Que T.C."/>
            <person name="Du C.H."/>
            <person name="Zhou Y.H."/>
            <person name="Cheng J.X."/>
            <person name="Dai P.F."/>
            <person name="Guo W.B."/>
            <person name="Han X.H."/>
            <person name="Huang E.J."/>
            <person name="Li L.F."/>
            <person name="Wei W."/>
            <person name="Gao Y.C."/>
            <person name="Liu J.Z."/>
            <person name="Shao H.Z."/>
            <person name="Wang X."/>
            <person name="Wang C.C."/>
            <person name="Yang T.C."/>
            <person name="Huo Q.B."/>
            <person name="Li W."/>
            <person name="Chen H.Y."/>
            <person name="Chen S.E."/>
            <person name="Zhou L.G."/>
            <person name="Ni X.B."/>
            <person name="Tian J.H."/>
            <person name="Sheng Y."/>
            <person name="Liu T."/>
            <person name="Pan Y.S."/>
            <person name="Xia L.Y."/>
            <person name="Li J."/>
            <person name="Zhao F."/>
            <person name="Cao W.C."/>
        </authorList>
    </citation>
    <scope>NUCLEOTIDE SEQUENCE</scope>
    <source>
        <strain evidence="2">Rmic-2018</strain>
    </source>
</reference>